<reference evidence="4" key="1">
    <citation type="submission" date="2019-10" db="EMBL/GenBank/DDBJ databases">
        <authorList>
            <person name="Nor Muhammad N."/>
        </authorList>
    </citation>
    <scope>NUCLEOTIDE SEQUENCE</scope>
</reference>
<feature type="region of interest" description="Disordered" evidence="2">
    <location>
        <begin position="523"/>
        <end position="580"/>
    </location>
</feature>
<feature type="compositionally biased region" description="Polar residues" evidence="2">
    <location>
        <begin position="374"/>
        <end position="388"/>
    </location>
</feature>
<name>A0A5K1K2T2_9APHY</name>
<organism evidence="4">
    <name type="scientific">Ganoderma boninense</name>
    <dbReference type="NCBI Taxonomy" id="34458"/>
    <lineage>
        <taxon>Eukaryota</taxon>
        <taxon>Fungi</taxon>
        <taxon>Dikarya</taxon>
        <taxon>Basidiomycota</taxon>
        <taxon>Agaricomycotina</taxon>
        <taxon>Agaricomycetes</taxon>
        <taxon>Polyporales</taxon>
        <taxon>Polyporaceae</taxon>
        <taxon>Ganoderma</taxon>
    </lineage>
</organism>
<feature type="region of interest" description="Disordered" evidence="2">
    <location>
        <begin position="272"/>
        <end position="300"/>
    </location>
</feature>
<evidence type="ECO:0000256" key="1">
    <source>
        <dbReference type="ARBA" id="ARBA00022468"/>
    </source>
</evidence>
<dbReference type="PANTHER" id="PTHR20913">
    <property type="entry name" value="TBC1 DOMAIN FAMILY MEMBER 20/GTPASE"/>
    <property type="match status" value="1"/>
</dbReference>
<feature type="domain" description="Rab-GAP TBC" evidence="3">
    <location>
        <begin position="29"/>
        <end position="231"/>
    </location>
</feature>
<proteinExistence type="predicted"/>
<gene>
    <name evidence="4" type="primary">G4NGK7</name>
</gene>
<keyword evidence="1" id="KW-0343">GTPase activation</keyword>
<feature type="compositionally biased region" description="Acidic residues" evidence="2">
    <location>
        <begin position="360"/>
        <end position="372"/>
    </location>
</feature>
<dbReference type="InterPro" id="IPR000195">
    <property type="entry name" value="Rab-GAP-TBC_dom"/>
</dbReference>
<evidence type="ECO:0000259" key="3">
    <source>
        <dbReference type="PROSITE" id="PS50086"/>
    </source>
</evidence>
<evidence type="ECO:0000256" key="2">
    <source>
        <dbReference type="SAM" id="MobiDB-lite"/>
    </source>
</evidence>
<dbReference type="GO" id="GO:0005789">
    <property type="term" value="C:endoplasmic reticulum membrane"/>
    <property type="evidence" value="ECO:0007669"/>
    <property type="project" value="TreeGrafter"/>
</dbReference>
<evidence type="ECO:0000313" key="4">
    <source>
        <dbReference type="EMBL" id="VWP00440.1"/>
    </source>
</evidence>
<dbReference type="EMBL" id="LR728481">
    <property type="protein sequence ID" value="VWP00440.1"/>
    <property type="molecule type" value="Genomic_DNA"/>
</dbReference>
<dbReference type="InterPro" id="IPR045913">
    <property type="entry name" value="TBC20/Gyp8-like"/>
</dbReference>
<dbReference type="Gene3D" id="1.10.8.1310">
    <property type="match status" value="1"/>
</dbReference>
<feature type="compositionally biased region" description="Basic and acidic residues" evidence="2">
    <location>
        <begin position="389"/>
        <end position="408"/>
    </location>
</feature>
<sequence>MDNADASKPQPSMDCLDWQAYRNQSLQPHGFGDERVRIWPRLVNVDDQLSEHPDPMESSIWSDAGFDLGDPEEEELDGDPHADEHQIGLDTDRSFVLYPAVSSREKLQTALNRLIISVFRRRPRLHYFQGYHDIVSVVFLTLPKELHIPVVAKLSLHRVRDSMGTTLEPVVGLLRVLKRLLELVDPEFAEALERTAPLPYYALSYLLTLFSHDVPTLPLIQHIFDYLLCRPPIAVVYLAAALTLTRRQEVQALEEEGEDGMVHSLLTVLPDLYEEGDHPPEPPMGEKPSAPQDLSTDSELEPKTETFEHVEPAETNVPAATLQVPEGLDQADLDGSIDVSVELSEAEVSRERASSFDASTDGESETLVDADELAQTTDGTCTPVTPSSPERKALPEPSESDKLSDGEVPKAPLLAPEEATSDSEHSSLPSPPSEDEKLTSASTRTPSPSPSPPRRNPRPRRPRISLTALLTEADALMRQYPPTHPDVALRTVMGPQSVVHTWAERARDLPPDDDAERMVDRPELVVCPPPPPSPLPSDDEDGGGGEEEGEGEQEGEEEVAETAAAGRRHRAAQDDGRGRGARARRRGCRVWVERGLARGEWTWWTAGRVDEEWGRCLGASWVWGRGCSMGFGMRFRVL</sequence>
<dbReference type="PROSITE" id="PS50086">
    <property type="entry name" value="TBC_RABGAP"/>
    <property type="match status" value="1"/>
</dbReference>
<dbReference type="SMART" id="SM00164">
    <property type="entry name" value="TBC"/>
    <property type="match status" value="1"/>
</dbReference>
<dbReference type="PANTHER" id="PTHR20913:SF7">
    <property type="entry name" value="RE60063P"/>
    <property type="match status" value="1"/>
</dbReference>
<dbReference type="InterPro" id="IPR035969">
    <property type="entry name" value="Rab-GAP_TBC_sf"/>
</dbReference>
<dbReference type="GO" id="GO:0006888">
    <property type="term" value="P:endoplasmic reticulum to Golgi vesicle-mediated transport"/>
    <property type="evidence" value="ECO:0007669"/>
    <property type="project" value="TreeGrafter"/>
</dbReference>
<feature type="compositionally biased region" description="Acidic residues" evidence="2">
    <location>
        <begin position="537"/>
        <end position="560"/>
    </location>
</feature>
<dbReference type="Gene3D" id="1.10.472.80">
    <property type="entry name" value="Ypt/Rab-GAP domain of gyp1p, domain 3"/>
    <property type="match status" value="1"/>
</dbReference>
<dbReference type="Pfam" id="PF00566">
    <property type="entry name" value="RabGAP-TBC"/>
    <property type="match status" value="1"/>
</dbReference>
<protein>
    <submittedName>
        <fullName evidence="4">STE/STE11/CDC15 protein kinase</fullName>
    </submittedName>
</protein>
<feature type="region of interest" description="Disordered" evidence="2">
    <location>
        <begin position="343"/>
        <end position="465"/>
    </location>
</feature>
<dbReference type="GO" id="GO:0005096">
    <property type="term" value="F:GTPase activator activity"/>
    <property type="evidence" value="ECO:0007669"/>
    <property type="project" value="UniProtKB-KW"/>
</dbReference>
<dbReference type="SUPFAM" id="SSF47923">
    <property type="entry name" value="Ypt/Rab-GAP domain of gyp1p"/>
    <property type="match status" value="2"/>
</dbReference>
<dbReference type="GO" id="GO:0016301">
    <property type="term" value="F:kinase activity"/>
    <property type="evidence" value="ECO:0007669"/>
    <property type="project" value="UniProtKB-KW"/>
</dbReference>
<keyword evidence="4" id="KW-0418">Kinase</keyword>
<dbReference type="AlphaFoldDB" id="A0A5K1K2T2"/>
<accession>A0A5K1K2T2</accession>
<keyword evidence="4" id="KW-0808">Transferase</keyword>